<comment type="similarity">
    <text evidence="1">Belongs to the polysaccharide synthase family.</text>
</comment>
<gene>
    <name evidence="3" type="ORF">S12H4_53949</name>
</gene>
<dbReference type="Gene3D" id="3.40.50.720">
    <property type="entry name" value="NAD(P)-binding Rossmann-like Domain"/>
    <property type="match status" value="1"/>
</dbReference>
<dbReference type="EMBL" id="BARW01034415">
    <property type="protein sequence ID" value="GAJ06176.1"/>
    <property type="molecule type" value="Genomic_DNA"/>
</dbReference>
<evidence type="ECO:0000313" key="3">
    <source>
        <dbReference type="EMBL" id="GAJ06176.1"/>
    </source>
</evidence>
<name>X1V1Y8_9ZZZZ</name>
<feature type="domain" description="Polysaccharide biosynthesis protein CapD-like" evidence="2">
    <location>
        <begin position="10"/>
        <end position="167"/>
    </location>
</feature>
<organism evidence="3">
    <name type="scientific">marine sediment metagenome</name>
    <dbReference type="NCBI Taxonomy" id="412755"/>
    <lineage>
        <taxon>unclassified sequences</taxon>
        <taxon>metagenomes</taxon>
        <taxon>ecological metagenomes</taxon>
    </lineage>
</organism>
<protein>
    <recommendedName>
        <fullName evidence="2">Polysaccharide biosynthesis protein CapD-like domain-containing protein</fullName>
    </recommendedName>
</protein>
<sequence length="171" mass="18850">MKYVWFYFSQQVPLCEENPFEATKTNVGGTQNLITAAIKERIEKFMLISTDKAVNPVNVMGATKLLAEQLTISANSESKTAFSCVRFGNVLESRGSVIPLFRSQIKTGKMITLTDPNMTRFIMSIPKAVNLVLDSTAKAKGGEVFILKMPTIIIGELANTIIEESAKNIQI</sequence>
<dbReference type="AlphaFoldDB" id="X1V1Y8"/>
<dbReference type="InterPro" id="IPR036291">
    <property type="entry name" value="NAD(P)-bd_dom_sf"/>
</dbReference>
<evidence type="ECO:0000256" key="1">
    <source>
        <dbReference type="ARBA" id="ARBA00007430"/>
    </source>
</evidence>
<comment type="caution">
    <text evidence="3">The sequence shown here is derived from an EMBL/GenBank/DDBJ whole genome shotgun (WGS) entry which is preliminary data.</text>
</comment>
<dbReference type="InterPro" id="IPR003869">
    <property type="entry name" value="Polysac_CapD-like"/>
</dbReference>
<dbReference type="Pfam" id="PF02719">
    <property type="entry name" value="Polysacc_synt_2"/>
    <property type="match status" value="1"/>
</dbReference>
<dbReference type="PANTHER" id="PTHR43318:SF2">
    <property type="entry name" value="UDP-N-ACETYLGLUCOSAMINE 4,6-DEHYDRATASE (INVERTING)"/>
    <property type="match status" value="1"/>
</dbReference>
<proteinExistence type="inferred from homology"/>
<evidence type="ECO:0000259" key="2">
    <source>
        <dbReference type="Pfam" id="PF02719"/>
    </source>
</evidence>
<reference evidence="3" key="1">
    <citation type="journal article" date="2014" name="Front. Microbiol.">
        <title>High frequency of phylogenetically diverse reductive dehalogenase-homologous genes in deep subseafloor sedimentary metagenomes.</title>
        <authorList>
            <person name="Kawai M."/>
            <person name="Futagami T."/>
            <person name="Toyoda A."/>
            <person name="Takaki Y."/>
            <person name="Nishi S."/>
            <person name="Hori S."/>
            <person name="Arai W."/>
            <person name="Tsubouchi T."/>
            <person name="Morono Y."/>
            <person name="Uchiyama I."/>
            <person name="Ito T."/>
            <person name="Fujiyama A."/>
            <person name="Inagaki F."/>
            <person name="Takami H."/>
        </authorList>
    </citation>
    <scope>NUCLEOTIDE SEQUENCE</scope>
    <source>
        <strain evidence="3">Expedition CK06-06</strain>
    </source>
</reference>
<dbReference type="PANTHER" id="PTHR43318">
    <property type="entry name" value="UDP-N-ACETYLGLUCOSAMINE 4,6-DEHYDRATASE"/>
    <property type="match status" value="1"/>
</dbReference>
<dbReference type="InterPro" id="IPR051203">
    <property type="entry name" value="Polysaccharide_Synthase-Rel"/>
</dbReference>
<feature type="non-terminal residue" evidence="3">
    <location>
        <position position="171"/>
    </location>
</feature>
<dbReference type="SUPFAM" id="SSF51735">
    <property type="entry name" value="NAD(P)-binding Rossmann-fold domains"/>
    <property type="match status" value="1"/>
</dbReference>
<accession>X1V1Y8</accession>